<proteinExistence type="predicted"/>
<evidence type="ECO:0000313" key="2">
    <source>
        <dbReference type="EMBL" id="MCE3050542.1"/>
    </source>
</evidence>
<evidence type="ECO:0000256" key="1">
    <source>
        <dbReference type="SAM" id="Phobius"/>
    </source>
</evidence>
<keyword evidence="1" id="KW-1133">Transmembrane helix</keyword>
<dbReference type="Proteomes" id="UP000823775">
    <property type="component" value="Unassembled WGS sequence"/>
</dbReference>
<feature type="non-terminal residue" evidence="2">
    <location>
        <position position="1"/>
    </location>
</feature>
<dbReference type="EMBL" id="JACEIK010007672">
    <property type="protein sequence ID" value="MCE3050542.1"/>
    <property type="molecule type" value="Genomic_DNA"/>
</dbReference>
<name>A0ABS8WL46_DATST</name>
<accession>A0ABS8WL46</accession>
<keyword evidence="1" id="KW-0472">Membrane</keyword>
<organism evidence="2 3">
    <name type="scientific">Datura stramonium</name>
    <name type="common">Jimsonweed</name>
    <name type="synonym">Common thornapple</name>
    <dbReference type="NCBI Taxonomy" id="4076"/>
    <lineage>
        <taxon>Eukaryota</taxon>
        <taxon>Viridiplantae</taxon>
        <taxon>Streptophyta</taxon>
        <taxon>Embryophyta</taxon>
        <taxon>Tracheophyta</taxon>
        <taxon>Spermatophyta</taxon>
        <taxon>Magnoliopsida</taxon>
        <taxon>eudicotyledons</taxon>
        <taxon>Gunneridae</taxon>
        <taxon>Pentapetalae</taxon>
        <taxon>asterids</taxon>
        <taxon>lamiids</taxon>
        <taxon>Solanales</taxon>
        <taxon>Solanaceae</taxon>
        <taxon>Solanoideae</taxon>
        <taxon>Datureae</taxon>
        <taxon>Datura</taxon>
    </lineage>
</organism>
<feature type="transmembrane region" description="Helical" evidence="1">
    <location>
        <begin position="20"/>
        <end position="39"/>
    </location>
</feature>
<evidence type="ECO:0000313" key="3">
    <source>
        <dbReference type="Proteomes" id="UP000823775"/>
    </source>
</evidence>
<keyword evidence="1" id="KW-0812">Transmembrane</keyword>
<protein>
    <submittedName>
        <fullName evidence="2">Uncharacterized protein</fullName>
    </submittedName>
</protein>
<reference evidence="2 3" key="1">
    <citation type="journal article" date="2021" name="BMC Genomics">
        <title>Datura genome reveals duplications of psychoactive alkaloid biosynthetic genes and high mutation rate following tissue culture.</title>
        <authorList>
            <person name="Rajewski A."/>
            <person name="Carter-House D."/>
            <person name="Stajich J."/>
            <person name="Litt A."/>
        </authorList>
    </citation>
    <scope>NUCLEOTIDE SEQUENCE [LARGE SCALE GENOMIC DNA]</scope>
    <source>
        <strain evidence="2">AR-01</strain>
    </source>
</reference>
<feature type="non-terminal residue" evidence="2">
    <location>
        <position position="61"/>
    </location>
</feature>
<comment type="caution">
    <text evidence="2">The sequence shown here is derived from an EMBL/GenBank/DDBJ whole genome shotgun (WGS) entry which is preliminary data.</text>
</comment>
<gene>
    <name evidence="2" type="ORF">HAX54_047484</name>
</gene>
<sequence>GFRPLLGSRVTLAVRGSGLANRYFVAGGISVYSVYYFALASQRRSADTILWLAGAAGPLND</sequence>
<keyword evidence="3" id="KW-1185">Reference proteome</keyword>